<dbReference type="EMBL" id="NGAF01000052">
    <property type="protein sequence ID" value="OXR39923.1"/>
    <property type="molecule type" value="Genomic_DNA"/>
</dbReference>
<organism evidence="2 3">
    <name type="scientific">Nocardia cerradoensis</name>
    <dbReference type="NCBI Taxonomy" id="85688"/>
    <lineage>
        <taxon>Bacteria</taxon>
        <taxon>Bacillati</taxon>
        <taxon>Actinomycetota</taxon>
        <taxon>Actinomycetes</taxon>
        <taxon>Mycobacteriales</taxon>
        <taxon>Nocardiaceae</taxon>
        <taxon>Nocardia</taxon>
    </lineage>
</organism>
<sequence>MTIDRVKVYPKGIPANSVAMNQVAQAFGFDSLGHMQRVLNGQAPSALEEGSAFEQPKQDPKARRDREYKQRVRKAAERDAEKREARRLEKNRKLSEAGRKRWERQRAEQAAAS</sequence>
<keyword evidence="3" id="KW-1185">Reference proteome</keyword>
<reference evidence="2 3" key="1">
    <citation type="submission" date="2017-07" db="EMBL/GenBank/DDBJ databases">
        <title>First draft Genome Sequence of Nocardia cerradoensis isolated from human infection.</title>
        <authorList>
            <person name="Carrasco G."/>
        </authorList>
    </citation>
    <scope>NUCLEOTIDE SEQUENCE [LARGE SCALE GENOMIC DNA]</scope>
    <source>
        <strain evidence="2 3">CNM20130759</strain>
    </source>
</reference>
<accession>A0A231GTH4</accession>
<protein>
    <submittedName>
        <fullName evidence="2">Uncharacterized protein</fullName>
    </submittedName>
</protein>
<proteinExistence type="predicted"/>
<evidence type="ECO:0000313" key="3">
    <source>
        <dbReference type="Proteomes" id="UP000215506"/>
    </source>
</evidence>
<evidence type="ECO:0000313" key="2">
    <source>
        <dbReference type="EMBL" id="OXR39923.1"/>
    </source>
</evidence>
<evidence type="ECO:0000256" key="1">
    <source>
        <dbReference type="SAM" id="MobiDB-lite"/>
    </source>
</evidence>
<dbReference type="AlphaFoldDB" id="A0A231GTH4"/>
<dbReference type="Proteomes" id="UP000215506">
    <property type="component" value="Unassembled WGS sequence"/>
</dbReference>
<comment type="caution">
    <text evidence="2">The sequence shown here is derived from an EMBL/GenBank/DDBJ whole genome shotgun (WGS) entry which is preliminary data.</text>
</comment>
<feature type="compositionally biased region" description="Basic and acidic residues" evidence="1">
    <location>
        <begin position="56"/>
        <end position="107"/>
    </location>
</feature>
<dbReference type="RefSeq" id="WP_094028395.1">
    <property type="nucleotide sequence ID" value="NZ_JAAXOR010000007.1"/>
</dbReference>
<gene>
    <name evidence="2" type="ORF">B7C42_08028</name>
</gene>
<name>A0A231GTH4_9NOCA</name>
<feature type="region of interest" description="Disordered" evidence="1">
    <location>
        <begin position="41"/>
        <end position="113"/>
    </location>
</feature>